<keyword evidence="1 2" id="KW-0443">Lipid metabolism</keyword>
<dbReference type="Gene3D" id="3.40.1090.10">
    <property type="entry name" value="Cytosolic phospholipase A2 catalytic domain"/>
    <property type="match status" value="2"/>
</dbReference>
<accession>A0A7K0BX41</accession>
<organism evidence="4 5">
    <name type="scientific">Actinomadura macrotermitis</name>
    <dbReference type="NCBI Taxonomy" id="2585200"/>
    <lineage>
        <taxon>Bacteria</taxon>
        <taxon>Bacillati</taxon>
        <taxon>Actinomycetota</taxon>
        <taxon>Actinomycetes</taxon>
        <taxon>Streptosporangiales</taxon>
        <taxon>Thermomonosporaceae</taxon>
        <taxon>Actinomadura</taxon>
    </lineage>
</organism>
<dbReference type="Proteomes" id="UP000487268">
    <property type="component" value="Unassembled WGS sequence"/>
</dbReference>
<keyword evidence="2" id="KW-0442">Lipid degradation</keyword>
<comment type="caution">
    <text evidence="2">Lacks conserved residue(s) required for the propagation of feature annotation.</text>
</comment>
<protein>
    <recommendedName>
        <fullName evidence="3">PNPLA domain-containing protein</fullName>
    </recommendedName>
</protein>
<name>A0A7K0BX41_9ACTN</name>
<dbReference type="OrthoDB" id="2339873at2"/>
<feature type="domain" description="PNPLA" evidence="3">
    <location>
        <begin position="4"/>
        <end position="191"/>
    </location>
</feature>
<dbReference type="GO" id="GO:0016042">
    <property type="term" value="P:lipid catabolic process"/>
    <property type="evidence" value="ECO:0007669"/>
    <property type="project" value="UniProtKB-UniRule"/>
</dbReference>
<dbReference type="InterPro" id="IPR002641">
    <property type="entry name" value="PNPLA_dom"/>
</dbReference>
<dbReference type="PROSITE" id="PS51635">
    <property type="entry name" value="PNPLA"/>
    <property type="match status" value="1"/>
</dbReference>
<gene>
    <name evidence="4" type="ORF">ACRB68_37130</name>
</gene>
<comment type="caution">
    <text evidence="4">The sequence shown here is derived from an EMBL/GenBank/DDBJ whole genome shotgun (WGS) entry which is preliminary data.</text>
</comment>
<dbReference type="AlphaFoldDB" id="A0A7K0BX41"/>
<feature type="active site" description="Proton acceptor" evidence="2">
    <location>
        <position position="178"/>
    </location>
</feature>
<dbReference type="RefSeq" id="WP_153533789.1">
    <property type="nucleotide sequence ID" value="NZ_WEGH01000002.1"/>
</dbReference>
<keyword evidence="5" id="KW-1185">Reference proteome</keyword>
<keyword evidence="2" id="KW-0378">Hydrolase</keyword>
<dbReference type="Pfam" id="PF01734">
    <property type="entry name" value="Patatin"/>
    <property type="match status" value="1"/>
</dbReference>
<evidence type="ECO:0000259" key="3">
    <source>
        <dbReference type="PROSITE" id="PS51635"/>
    </source>
</evidence>
<dbReference type="GO" id="GO:0016787">
    <property type="term" value="F:hydrolase activity"/>
    <property type="evidence" value="ECO:0007669"/>
    <property type="project" value="UniProtKB-UniRule"/>
</dbReference>
<evidence type="ECO:0000256" key="1">
    <source>
        <dbReference type="ARBA" id="ARBA00023098"/>
    </source>
</evidence>
<feature type="short sequence motif" description="GXSXG" evidence="2">
    <location>
        <begin position="39"/>
        <end position="43"/>
    </location>
</feature>
<reference evidence="4 5" key="1">
    <citation type="submission" date="2019-10" db="EMBL/GenBank/DDBJ databases">
        <title>Actinomadura rubteroloni sp. nov. and Actinomadura macrotermitis sp. nov., isolated from the gut of fungus growing-termite Macrotermes natalensis.</title>
        <authorList>
            <person name="Benndorf R."/>
            <person name="Martin K."/>
            <person name="Kuefner M."/>
            <person name="De Beer W."/>
            <person name="Kaster A.-K."/>
            <person name="Vollmers J."/>
            <person name="Poulsen M."/>
            <person name="Beemelmanns C."/>
        </authorList>
    </citation>
    <scope>NUCLEOTIDE SEQUENCE [LARGE SCALE GENOMIC DNA]</scope>
    <source>
        <strain evidence="4 5">RB68</strain>
    </source>
</reference>
<sequence length="259" mass="26788">MTALVLGPGGPVGTAWLLGLAAGLRKEGVDPADADLVVGTSAGAIVGALLTAGRDPAGFADVPANRPGRKSAMSTVMAEVFRVLGEPGLEHPEKLRRVGRLALAADALPEEEHLANMRFLVGTDEWPGRRLLITTVDVERGTVAVWEGGVPLVAAVSASSAAPGYARPVTLDGRLYMDGAFGGGSHVHLAAGHGPVVLAEPMPNVGGPPAGADLHLVPDTAAREAFGPDLADRTRWAPVYREGFRQGRDAATRWPLRAS</sequence>
<evidence type="ECO:0000256" key="2">
    <source>
        <dbReference type="PROSITE-ProRule" id="PRU01161"/>
    </source>
</evidence>
<dbReference type="SUPFAM" id="SSF52151">
    <property type="entry name" value="FabD/lysophospholipase-like"/>
    <property type="match status" value="1"/>
</dbReference>
<dbReference type="EMBL" id="WEGH01000002">
    <property type="protein sequence ID" value="MQY05636.1"/>
    <property type="molecule type" value="Genomic_DNA"/>
</dbReference>
<proteinExistence type="predicted"/>
<feature type="active site" description="Nucleophile" evidence="2">
    <location>
        <position position="41"/>
    </location>
</feature>
<evidence type="ECO:0000313" key="4">
    <source>
        <dbReference type="EMBL" id="MQY05636.1"/>
    </source>
</evidence>
<feature type="short sequence motif" description="DGA/G" evidence="2">
    <location>
        <begin position="178"/>
        <end position="180"/>
    </location>
</feature>
<evidence type="ECO:0000313" key="5">
    <source>
        <dbReference type="Proteomes" id="UP000487268"/>
    </source>
</evidence>
<dbReference type="InterPro" id="IPR016035">
    <property type="entry name" value="Acyl_Trfase/lysoPLipase"/>
</dbReference>